<feature type="domain" description="Tyr recombinase" evidence="3">
    <location>
        <begin position="164"/>
        <end position="344"/>
    </location>
</feature>
<dbReference type="PROSITE" id="PS51898">
    <property type="entry name" value="TYR_RECOMBINASE"/>
    <property type="match status" value="1"/>
</dbReference>
<accession>W4HEF9</accession>
<name>W4HEF9_9RHOB</name>
<dbReference type="InterPro" id="IPR011010">
    <property type="entry name" value="DNA_brk_join_enz"/>
</dbReference>
<dbReference type="Pfam" id="PF00589">
    <property type="entry name" value="Phage_integrase"/>
    <property type="match status" value="1"/>
</dbReference>
<evidence type="ECO:0000256" key="1">
    <source>
        <dbReference type="ARBA" id="ARBA00023172"/>
    </source>
</evidence>
<dbReference type="GO" id="GO:0015074">
    <property type="term" value="P:DNA integration"/>
    <property type="evidence" value="ECO:0007669"/>
    <property type="project" value="InterPro"/>
</dbReference>
<dbReference type="RefSeq" id="WP_043846806.1">
    <property type="nucleotide sequence ID" value="NZ_AQQW01000016.1"/>
</dbReference>
<dbReference type="Gene3D" id="1.10.443.10">
    <property type="entry name" value="Intergrase catalytic core"/>
    <property type="match status" value="1"/>
</dbReference>
<sequence>MPLEAYRRGSVWWVKGRIEFEGRPISDYLRVSSGASSEEGARAFITETTTRAIREHIVGTEAAFTWDDAVMLYDAKAAEAGFLLKIHEHLTGSLVRDIAPQTVRDLCPKIYPTASADTWKRQVITPVSAVINNAHDLGKCAPIRIKGFSAAQRVAQDEKRGKQSRQKKRPGDWGWIDSLRDTASPYLMAGIEFMFETGARIGQVVAIRPKDLDLPNRRVWIIAQKGHPAQWVAISQEMMVTLANLPPRRPHNRKTNQRLPARVFGYGDRSGFTAALRTACKRAKVDYRSPHAAGRHGFYTELRVRQGIDPITAAAMGRWARASLPDSVYAHAEADEGAIRAAIRTNRVQVISKGKVSAMKPKGKSG</sequence>
<feature type="region of interest" description="Disordered" evidence="2">
    <location>
        <begin position="154"/>
        <end position="174"/>
    </location>
</feature>
<dbReference type="InterPro" id="IPR002104">
    <property type="entry name" value="Integrase_catalytic"/>
</dbReference>
<dbReference type="AlphaFoldDB" id="W4HEF9"/>
<dbReference type="STRING" id="1379903.ATO8_18784"/>
<evidence type="ECO:0000259" key="3">
    <source>
        <dbReference type="PROSITE" id="PS51898"/>
    </source>
</evidence>
<dbReference type="SUPFAM" id="SSF56349">
    <property type="entry name" value="DNA breaking-rejoining enzymes"/>
    <property type="match status" value="1"/>
</dbReference>
<protein>
    <submittedName>
        <fullName evidence="4">Phage integrase</fullName>
    </submittedName>
</protein>
<evidence type="ECO:0000313" key="5">
    <source>
        <dbReference type="Proteomes" id="UP000019063"/>
    </source>
</evidence>
<dbReference type="Proteomes" id="UP000019063">
    <property type="component" value="Unassembled WGS sequence"/>
</dbReference>
<dbReference type="GO" id="GO:0006310">
    <property type="term" value="P:DNA recombination"/>
    <property type="evidence" value="ECO:0007669"/>
    <property type="project" value="UniProtKB-KW"/>
</dbReference>
<dbReference type="InterPro" id="IPR013762">
    <property type="entry name" value="Integrase-like_cat_sf"/>
</dbReference>
<evidence type="ECO:0000313" key="4">
    <source>
        <dbReference type="EMBL" id="ETW11094.1"/>
    </source>
</evidence>
<dbReference type="eggNOG" id="COG0582">
    <property type="taxonomic scope" value="Bacteria"/>
</dbReference>
<keyword evidence="5" id="KW-1185">Reference proteome</keyword>
<dbReference type="EMBL" id="AQQW01000016">
    <property type="protein sequence ID" value="ETW11094.1"/>
    <property type="molecule type" value="Genomic_DNA"/>
</dbReference>
<dbReference type="CDD" id="cd00397">
    <property type="entry name" value="DNA_BRE_C"/>
    <property type="match status" value="1"/>
</dbReference>
<dbReference type="GO" id="GO:0003677">
    <property type="term" value="F:DNA binding"/>
    <property type="evidence" value="ECO:0007669"/>
    <property type="project" value="InterPro"/>
</dbReference>
<reference evidence="4 5" key="1">
    <citation type="journal article" date="2014" name="Antonie Van Leeuwenhoek">
        <title>Roseivivax atlanticus sp. nov., isolated from surface seawater of the Atlantic Ocean.</title>
        <authorList>
            <person name="Li G."/>
            <person name="Lai Q."/>
            <person name="Liu X."/>
            <person name="Sun F."/>
            <person name="Shao Z."/>
        </authorList>
    </citation>
    <scope>NUCLEOTIDE SEQUENCE [LARGE SCALE GENOMIC DNA]</scope>
    <source>
        <strain evidence="4 5">22II-s10s</strain>
    </source>
</reference>
<organism evidence="4 5">
    <name type="scientific">Roseivivax marinus</name>
    <dbReference type="NCBI Taxonomy" id="1379903"/>
    <lineage>
        <taxon>Bacteria</taxon>
        <taxon>Pseudomonadati</taxon>
        <taxon>Pseudomonadota</taxon>
        <taxon>Alphaproteobacteria</taxon>
        <taxon>Rhodobacterales</taxon>
        <taxon>Roseobacteraceae</taxon>
        <taxon>Roseivivax</taxon>
    </lineage>
</organism>
<gene>
    <name evidence="4" type="ORF">ATO8_18784</name>
</gene>
<evidence type="ECO:0000256" key="2">
    <source>
        <dbReference type="SAM" id="MobiDB-lite"/>
    </source>
</evidence>
<keyword evidence="1" id="KW-0233">DNA recombination</keyword>
<comment type="caution">
    <text evidence="4">The sequence shown here is derived from an EMBL/GenBank/DDBJ whole genome shotgun (WGS) entry which is preliminary data.</text>
</comment>
<proteinExistence type="predicted"/>